<dbReference type="KEGG" id="act:ACLA_036670"/>
<evidence type="ECO:0000256" key="16">
    <source>
        <dbReference type="RuleBase" id="RU361169"/>
    </source>
</evidence>
<keyword evidence="5" id="KW-0677">Repeat</keyword>
<dbReference type="EMBL" id="DS027056">
    <property type="protein sequence ID" value="EAW09462.1"/>
    <property type="molecule type" value="Genomic_DNA"/>
</dbReference>
<dbReference type="AlphaFoldDB" id="A1CJY8"/>
<keyword evidence="19" id="KW-1185">Reference proteome</keyword>
<dbReference type="VEuPathDB" id="FungiDB:ACLA_036670"/>
<feature type="compositionally biased region" description="Low complexity" evidence="17">
    <location>
        <begin position="374"/>
        <end position="386"/>
    </location>
</feature>
<evidence type="ECO:0000256" key="12">
    <source>
        <dbReference type="ARBA" id="ARBA00038933"/>
    </source>
</evidence>
<dbReference type="PANTHER" id="PTHR31736">
    <property type="match status" value="1"/>
</dbReference>
<evidence type="ECO:0000256" key="5">
    <source>
        <dbReference type="ARBA" id="ARBA00022737"/>
    </source>
</evidence>
<keyword evidence="10" id="KW-0961">Cell wall biogenesis/degradation</keyword>
<gene>
    <name evidence="18" type="ORF">ACLA_036670</name>
</gene>
<dbReference type="SUPFAM" id="SSF51126">
    <property type="entry name" value="Pectin lyase-like"/>
    <property type="match status" value="1"/>
</dbReference>
<dbReference type="InterPro" id="IPR012334">
    <property type="entry name" value="Pectin_lyas_fold"/>
</dbReference>
<dbReference type="GO" id="GO:0005975">
    <property type="term" value="P:carbohydrate metabolic process"/>
    <property type="evidence" value="ECO:0007669"/>
    <property type="project" value="InterPro"/>
</dbReference>
<dbReference type="Proteomes" id="UP000006701">
    <property type="component" value="Unassembled WGS sequence"/>
</dbReference>
<dbReference type="eggNOG" id="ENOG502SI66">
    <property type="taxonomic scope" value="Eukaryota"/>
</dbReference>
<evidence type="ECO:0000256" key="9">
    <source>
        <dbReference type="ARBA" id="ARBA00023295"/>
    </source>
</evidence>
<feature type="compositionally biased region" description="Polar residues" evidence="17">
    <location>
        <begin position="212"/>
        <end position="227"/>
    </location>
</feature>
<dbReference type="PANTHER" id="PTHR31736:SF11">
    <property type="entry name" value="EXOPOLYGALACTURONASE C-RELATED"/>
    <property type="match status" value="1"/>
</dbReference>
<keyword evidence="8" id="KW-0325">Glycoprotein</keyword>
<feature type="region of interest" description="Disordered" evidence="17">
    <location>
        <begin position="371"/>
        <end position="413"/>
    </location>
</feature>
<evidence type="ECO:0000256" key="14">
    <source>
        <dbReference type="ARBA" id="ARBA00042262"/>
    </source>
</evidence>
<dbReference type="InterPro" id="IPR011050">
    <property type="entry name" value="Pectin_lyase_fold/virulence"/>
</dbReference>
<evidence type="ECO:0000256" key="8">
    <source>
        <dbReference type="ARBA" id="ARBA00023180"/>
    </source>
</evidence>
<dbReference type="OrthoDB" id="187139at2759"/>
<dbReference type="GeneID" id="4702819"/>
<dbReference type="EC" id="3.2.1.67" evidence="12"/>
<evidence type="ECO:0000256" key="3">
    <source>
        <dbReference type="ARBA" id="ARBA00022525"/>
    </source>
</evidence>
<dbReference type="HOGENOM" id="CLU_016031_1_2_1"/>
<evidence type="ECO:0000256" key="10">
    <source>
        <dbReference type="ARBA" id="ARBA00023316"/>
    </source>
</evidence>
<evidence type="ECO:0000256" key="2">
    <source>
        <dbReference type="ARBA" id="ARBA00008834"/>
    </source>
</evidence>
<evidence type="ECO:0000313" key="18">
    <source>
        <dbReference type="EMBL" id="EAW09462.1"/>
    </source>
</evidence>
<keyword evidence="7" id="KW-1015">Disulfide bond</keyword>
<evidence type="ECO:0000256" key="4">
    <source>
        <dbReference type="ARBA" id="ARBA00022729"/>
    </source>
</evidence>
<dbReference type="GO" id="GO:0005576">
    <property type="term" value="C:extracellular region"/>
    <property type="evidence" value="ECO:0007669"/>
    <property type="project" value="UniProtKB-SubCell"/>
</dbReference>
<organism evidence="18 19">
    <name type="scientific">Aspergillus clavatus (strain ATCC 1007 / CBS 513.65 / DSM 816 / NCTC 3887 / NRRL 1 / QM 1276 / 107)</name>
    <dbReference type="NCBI Taxonomy" id="344612"/>
    <lineage>
        <taxon>Eukaryota</taxon>
        <taxon>Fungi</taxon>
        <taxon>Dikarya</taxon>
        <taxon>Ascomycota</taxon>
        <taxon>Pezizomycotina</taxon>
        <taxon>Eurotiomycetes</taxon>
        <taxon>Eurotiomycetidae</taxon>
        <taxon>Eurotiales</taxon>
        <taxon>Aspergillaceae</taxon>
        <taxon>Aspergillus</taxon>
        <taxon>Aspergillus subgen. Fumigati</taxon>
    </lineage>
</organism>
<reference evidence="18 19" key="1">
    <citation type="journal article" date="2008" name="PLoS Genet.">
        <title>Genomic islands in the pathogenic filamentous fungus Aspergillus fumigatus.</title>
        <authorList>
            <person name="Fedorova N.D."/>
            <person name="Khaldi N."/>
            <person name="Joardar V.S."/>
            <person name="Maiti R."/>
            <person name="Amedeo P."/>
            <person name="Anderson M.J."/>
            <person name="Crabtree J."/>
            <person name="Silva J.C."/>
            <person name="Badger J.H."/>
            <person name="Albarraq A."/>
            <person name="Angiuoli S."/>
            <person name="Bussey H."/>
            <person name="Bowyer P."/>
            <person name="Cotty P.J."/>
            <person name="Dyer P.S."/>
            <person name="Egan A."/>
            <person name="Galens K."/>
            <person name="Fraser-Liggett C.M."/>
            <person name="Haas B.J."/>
            <person name="Inman J.M."/>
            <person name="Kent R."/>
            <person name="Lemieux S."/>
            <person name="Malavazi I."/>
            <person name="Orvis J."/>
            <person name="Roemer T."/>
            <person name="Ronning C.M."/>
            <person name="Sundaram J.P."/>
            <person name="Sutton G."/>
            <person name="Turner G."/>
            <person name="Venter J.C."/>
            <person name="White O.R."/>
            <person name="Whitty B.R."/>
            <person name="Youngman P."/>
            <person name="Wolfe K.H."/>
            <person name="Goldman G.H."/>
            <person name="Wortman J.R."/>
            <person name="Jiang B."/>
            <person name="Denning D.W."/>
            <person name="Nierman W.C."/>
        </authorList>
    </citation>
    <scope>NUCLEOTIDE SEQUENCE [LARGE SCALE GENOMIC DNA]</scope>
    <source>
        <strain evidence="19">ATCC 1007 / CBS 513.65 / DSM 816 / NCTC 3887 / NRRL 1</strain>
    </source>
</reference>
<name>A1CJY8_ASPCL</name>
<sequence length="413" mass="44389">MALIISIRVDSIIPSIQTSAPRISPASISQSTCPPGSTHHAISKPALLGILASIAPLASSHSLEARSKRCVIPSQYASSQGRADDSPAVASAFAQCAHDATIIFQAGVDYNVFQLIKATNLSNAEIRMLVQRIVAGGQSTWFTFQGPRVDWTGPDDVAHGWIDSLGQAWWDANPANSSGLPNRPHRMSYPDQPGAADQLPLAQAPSRGTAPASASPTALCTTATTPSPSHDIAFERNTIGFQSHGMSIGSLGKKPTDPANITNLRFEDVTVVDALYVARFKFWVGGSGLVKNVVWKNIRVHNVTFPIFVTKSYWDQGATRPGTVDPSSSVMMEDFTWSDFSGSINTFQPGDESCVSHPCWYNNGLANLNHTEQRSSSSATPTPRARTSSRRISDCTRGARRRPASSTSRPQRS</sequence>
<evidence type="ECO:0000256" key="15">
    <source>
        <dbReference type="ARBA" id="ARBA00048766"/>
    </source>
</evidence>
<comment type="function">
    <text evidence="11">Specific in hydrolyzing the terminal glycosidic bond of polygalacturonic acid and oligogalacturonates.</text>
</comment>
<comment type="catalytic activity">
    <reaction evidence="15">
        <text>[(1-&gt;4)-alpha-D-galacturonosyl](n) + H2O = alpha-D-galacturonate + [(1-&gt;4)-alpha-D-galacturonosyl](n-1)</text>
        <dbReference type="Rhea" id="RHEA:14117"/>
        <dbReference type="Rhea" id="RHEA-COMP:14570"/>
        <dbReference type="Rhea" id="RHEA-COMP:14572"/>
        <dbReference type="ChEBI" id="CHEBI:15377"/>
        <dbReference type="ChEBI" id="CHEBI:58658"/>
        <dbReference type="ChEBI" id="CHEBI:140523"/>
        <dbReference type="EC" id="3.2.1.67"/>
    </reaction>
</comment>
<evidence type="ECO:0000256" key="6">
    <source>
        <dbReference type="ARBA" id="ARBA00022801"/>
    </source>
</evidence>
<evidence type="ECO:0000256" key="13">
    <source>
        <dbReference type="ARBA" id="ARBA00041474"/>
    </source>
</evidence>
<dbReference type="GO" id="GO:0004650">
    <property type="term" value="F:polygalacturonase activity"/>
    <property type="evidence" value="ECO:0007669"/>
    <property type="project" value="InterPro"/>
</dbReference>
<feature type="region of interest" description="Disordered" evidence="17">
    <location>
        <begin position="175"/>
        <end position="227"/>
    </location>
</feature>
<dbReference type="STRING" id="344612.A1CJY8"/>
<dbReference type="GO" id="GO:0047911">
    <property type="term" value="F:galacturan 1,4-alpha-galacturonidase activity"/>
    <property type="evidence" value="ECO:0007669"/>
    <property type="project" value="UniProtKB-EC"/>
</dbReference>
<keyword evidence="6 16" id="KW-0378">Hydrolase</keyword>
<keyword evidence="4" id="KW-0732">Signal</keyword>
<accession>A1CJY8</accession>
<evidence type="ECO:0000256" key="17">
    <source>
        <dbReference type="SAM" id="MobiDB-lite"/>
    </source>
</evidence>
<evidence type="ECO:0000256" key="11">
    <source>
        <dbReference type="ARBA" id="ARBA00037312"/>
    </source>
</evidence>
<evidence type="ECO:0000256" key="1">
    <source>
        <dbReference type="ARBA" id="ARBA00004613"/>
    </source>
</evidence>
<dbReference type="GO" id="GO:0071555">
    <property type="term" value="P:cell wall organization"/>
    <property type="evidence" value="ECO:0007669"/>
    <property type="project" value="UniProtKB-KW"/>
</dbReference>
<dbReference type="InterPro" id="IPR000743">
    <property type="entry name" value="Glyco_hydro_28"/>
</dbReference>
<dbReference type="RefSeq" id="XP_001270888.1">
    <property type="nucleotide sequence ID" value="XM_001270887.1"/>
</dbReference>
<keyword evidence="9 16" id="KW-0326">Glycosidase</keyword>
<dbReference type="Pfam" id="PF00295">
    <property type="entry name" value="Glyco_hydro_28"/>
    <property type="match status" value="1"/>
</dbReference>
<comment type="similarity">
    <text evidence="2 16">Belongs to the glycosyl hydrolase 28 family.</text>
</comment>
<comment type="subcellular location">
    <subcellularLocation>
        <location evidence="1">Secreted</location>
    </subcellularLocation>
</comment>
<keyword evidence="3" id="KW-0964">Secreted</keyword>
<evidence type="ECO:0000313" key="19">
    <source>
        <dbReference type="Proteomes" id="UP000006701"/>
    </source>
</evidence>
<protein>
    <recommendedName>
        <fullName evidence="12">galacturonan 1,4-alpha-galacturonidase</fullName>
        <ecNumber evidence="12">3.2.1.67</ecNumber>
    </recommendedName>
    <alternativeName>
        <fullName evidence="13">Galacturan 1,4-alpha-galacturonidase C</fullName>
    </alternativeName>
    <alternativeName>
        <fullName evidence="14">Poly(1,4-alpha-D-galacturonide)galacturonohydrolase C</fullName>
    </alternativeName>
</protein>
<dbReference type="Gene3D" id="2.160.20.10">
    <property type="entry name" value="Single-stranded right-handed beta-helix, Pectin lyase-like"/>
    <property type="match status" value="2"/>
</dbReference>
<proteinExistence type="inferred from homology"/>
<feature type="compositionally biased region" description="Low complexity" evidence="17">
    <location>
        <begin position="404"/>
        <end position="413"/>
    </location>
</feature>
<evidence type="ECO:0000256" key="7">
    <source>
        <dbReference type="ARBA" id="ARBA00023157"/>
    </source>
</evidence>
<dbReference type="OMA" id="VAANITW"/>